<dbReference type="Proteomes" id="UP001465755">
    <property type="component" value="Unassembled WGS sequence"/>
</dbReference>
<comment type="caution">
    <text evidence="1">The sequence shown here is derived from an EMBL/GenBank/DDBJ whole genome shotgun (WGS) entry which is preliminary data.</text>
</comment>
<dbReference type="EMBL" id="JALJOQ010000003">
    <property type="protein sequence ID" value="KAK9813783.1"/>
    <property type="molecule type" value="Genomic_DNA"/>
</dbReference>
<gene>
    <name evidence="1" type="ORF">WJX73_009782</name>
</gene>
<evidence type="ECO:0000313" key="1">
    <source>
        <dbReference type="EMBL" id="KAK9813783.1"/>
    </source>
</evidence>
<accession>A0AAW1PV14</accession>
<name>A0AAW1PV14_9CHLO</name>
<reference evidence="1 2" key="1">
    <citation type="journal article" date="2024" name="Nat. Commun.">
        <title>Phylogenomics reveals the evolutionary origins of lichenization in chlorophyte algae.</title>
        <authorList>
            <person name="Puginier C."/>
            <person name="Libourel C."/>
            <person name="Otte J."/>
            <person name="Skaloud P."/>
            <person name="Haon M."/>
            <person name="Grisel S."/>
            <person name="Petersen M."/>
            <person name="Berrin J.G."/>
            <person name="Delaux P.M."/>
            <person name="Dal Grande F."/>
            <person name="Keller J."/>
        </authorList>
    </citation>
    <scope>NUCLEOTIDE SEQUENCE [LARGE SCALE GENOMIC DNA]</scope>
    <source>
        <strain evidence="1 2">SAG 2036</strain>
    </source>
</reference>
<dbReference type="AlphaFoldDB" id="A0AAW1PV14"/>
<organism evidence="1 2">
    <name type="scientific">Symbiochloris irregularis</name>
    <dbReference type="NCBI Taxonomy" id="706552"/>
    <lineage>
        <taxon>Eukaryota</taxon>
        <taxon>Viridiplantae</taxon>
        <taxon>Chlorophyta</taxon>
        <taxon>core chlorophytes</taxon>
        <taxon>Trebouxiophyceae</taxon>
        <taxon>Trebouxiales</taxon>
        <taxon>Trebouxiaceae</taxon>
        <taxon>Symbiochloris</taxon>
    </lineage>
</organism>
<proteinExistence type="predicted"/>
<sequence length="91" mass="10071">MDLTLVQLVGRDNNSGYYRSIETDAMRWAVTRMHGAPQGGDAMHLNLSGPACCIVEGFSVPVFFSMLEQRDLDYSMDVKLTGFPIGNDNPE</sequence>
<keyword evidence="2" id="KW-1185">Reference proteome</keyword>
<protein>
    <submittedName>
        <fullName evidence="1">Uncharacterized protein</fullName>
    </submittedName>
</protein>
<evidence type="ECO:0000313" key="2">
    <source>
        <dbReference type="Proteomes" id="UP001465755"/>
    </source>
</evidence>